<keyword evidence="3" id="KW-0285">Flavoprotein</keyword>
<reference evidence="7" key="2">
    <citation type="journal article" date="2024" name="Plant">
        <title>Genomic evolution and insights into agronomic trait innovations of Sesamum species.</title>
        <authorList>
            <person name="Miao H."/>
            <person name="Wang L."/>
            <person name="Qu L."/>
            <person name="Liu H."/>
            <person name="Sun Y."/>
            <person name="Le M."/>
            <person name="Wang Q."/>
            <person name="Wei S."/>
            <person name="Zheng Y."/>
            <person name="Lin W."/>
            <person name="Duan Y."/>
            <person name="Cao H."/>
            <person name="Xiong S."/>
            <person name="Wang X."/>
            <person name="Wei L."/>
            <person name="Li C."/>
            <person name="Ma Q."/>
            <person name="Ju M."/>
            <person name="Zhao R."/>
            <person name="Li G."/>
            <person name="Mu C."/>
            <person name="Tian Q."/>
            <person name="Mei H."/>
            <person name="Zhang T."/>
            <person name="Gao T."/>
            <person name="Zhang H."/>
        </authorList>
    </citation>
    <scope>NUCLEOTIDE SEQUENCE</scope>
    <source>
        <strain evidence="7">G02</strain>
    </source>
</reference>
<keyword evidence="5" id="KW-0560">Oxidoreductase</keyword>
<dbReference type="AlphaFoldDB" id="A0AAW2R360"/>
<evidence type="ECO:0000313" key="7">
    <source>
        <dbReference type="EMBL" id="KAL0374496.1"/>
    </source>
</evidence>
<protein>
    <submittedName>
        <fullName evidence="7">Cytokinin dehydrogenase 5</fullName>
    </submittedName>
</protein>
<dbReference type="InterPro" id="IPR016170">
    <property type="entry name" value="Cytok_DH_C_sf"/>
</dbReference>
<reference evidence="7" key="1">
    <citation type="submission" date="2020-06" db="EMBL/GenBank/DDBJ databases">
        <authorList>
            <person name="Li T."/>
            <person name="Hu X."/>
            <person name="Zhang T."/>
            <person name="Song X."/>
            <person name="Zhang H."/>
            <person name="Dai N."/>
            <person name="Sheng W."/>
            <person name="Hou X."/>
            <person name="Wei L."/>
        </authorList>
    </citation>
    <scope>NUCLEOTIDE SEQUENCE</scope>
    <source>
        <strain evidence="7">G02</strain>
        <tissue evidence="7">Leaf</tissue>
    </source>
</reference>
<dbReference type="InterPro" id="IPR015345">
    <property type="entry name" value="Cytokinin_DH_FAD/cytokin-bd"/>
</dbReference>
<comment type="similarity">
    <text evidence="2">Belongs to the oxygen-dependent FAD-linked oxidoreductase family.</text>
</comment>
<evidence type="ECO:0000256" key="3">
    <source>
        <dbReference type="ARBA" id="ARBA00022630"/>
    </source>
</evidence>
<dbReference type="InterPro" id="IPR050432">
    <property type="entry name" value="FAD-linked_Oxidoreductases_BP"/>
</dbReference>
<evidence type="ECO:0000256" key="1">
    <source>
        <dbReference type="ARBA" id="ARBA00001974"/>
    </source>
</evidence>
<evidence type="ECO:0000256" key="5">
    <source>
        <dbReference type="ARBA" id="ARBA00023002"/>
    </source>
</evidence>
<evidence type="ECO:0000256" key="2">
    <source>
        <dbReference type="ARBA" id="ARBA00005466"/>
    </source>
</evidence>
<evidence type="ECO:0000259" key="6">
    <source>
        <dbReference type="Pfam" id="PF09265"/>
    </source>
</evidence>
<accession>A0AAW2R360</accession>
<dbReference type="InterPro" id="IPR016164">
    <property type="entry name" value="FAD-linked_Oxase-like_C"/>
</dbReference>
<dbReference type="GO" id="GO:0050660">
    <property type="term" value="F:flavin adenine dinucleotide binding"/>
    <property type="evidence" value="ECO:0007669"/>
    <property type="project" value="InterPro"/>
</dbReference>
<dbReference type="EMBL" id="JACGWJ010000014">
    <property type="protein sequence ID" value="KAL0374496.1"/>
    <property type="molecule type" value="Genomic_DNA"/>
</dbReference>
<dbReference type="Pfam" id="PF09265">
    <property type="entry name" value="Cytokin-bind"/>
    <property type="match status" value="1"/>
</dbReference>
<organism evidence="7">
    <name type="scientific">Sesamum radiatum</name>
    <name type="common">Black benniseed</name>
    <dbReference type="NCBI Taxonomy" id="300843"/>
    <lineage>
        <taxon>Eukaryota</taxon>
        <taxon>Viridiplantae</taxon>
        <taxon>Streptophyta</taxon>
        <taxon>Embryophyta</taxon>
        <taxon>Tracheophyta</taxon>
        <taxon>Spermatophyta</taxon>
        <taxon>Magnoliopsida</taxon>
        <taxon>eudicotyledons</taxon>
        <taxon>Gunneridae</taxon>
        <taxon>Pentapetalae</taxon>
        <taxon>asterids</taxon>
        <taxon>lamiids</taxon>
        <taxon>Lamiales</taxon>
        <taxon>Pedaliaceae</taxon>
        <taxon>Sesamum</taxon>
    </lineage>
</organism>
<dbReference type="GO" id="GO:0009690">
    <property type="term" value="P:cytokinin metabolic process"/>
    <property type="evidence" value="ECO:0007669"/>
    <property type="project" value="InterPro"/>
</dbReference>
<sequence length="264" mass="30231">MIMHTIENTRYQFLVGLASLASSPEQESGRKHHQEQNGGMLYSDFSIFTRDQEHLISSTVPDYVEGSLITHHSPPNNWKSSFYTPSHRSKIASLLKSKKGLLYSIELVKYYDDQTADDIDQELEVLLKDLNFIPGFVFKKDVALIDFLGRVGRSAPDDENNHSEAHPWLNLFVPKSRILDFNARVLVDIIGRHNNTSGPILFYPLNRKKWEKCVTPDEDVFYTLGLLQSSGPRVGEYDKLNNEIIEFCEKSGIKIKQYLPQIRG</sequence>
<dbReference type="PANTHER" id="PTHR13878:SF127">
    <property type="entry name" value="CYTOKININ DEHYDROGENASE 3"/>
    <property type="match status" value="1"/>
</dbReference>
<proteinExistence type="inferred from homology"/>
<name>A0AAW2R360_SESRA</name>
<dbReference type="GO" id="GO:0019139">
    <property type="term" value="F:cytokinin dehydrogenase activity"/>
    <property type="evidence" value="ECO:0007669"/>
    <property type="project" value="InterPro"/>
</dbReference>
<comment type="cofactor">
    <cofactor evidence="1">
        <name>FAD</name>
        <dbReference type="ChEBI" id="CHEBI:57692"/>
    </cofactor>
</comment>
<dbReference type="Gene3D" id="3.40.462.10">
    <property type="entry name" value="FAD-linked oxidases, C-terminal domain"/>
    <property type="match status" value="1"/>
</dbReference>
<gene>
    <name evidence="7" type="ORF">Sradi_3365300</name>
</gene>
<dbReference type="SUPFAM" id="SSF55103">
    <property type="entry name" value="FAD-linked oxidases, C-terminal domain"/>
    <property type="match status" value="1"/>
</dbReference>
<feature type="domain" description="Cytokinin dehydrogenase 1 FAD/cytokinin binding" evidence="6">
    <location>
        <begin position="40"/>
        <end position="262"/>
    </location>
</feature>
<evidence type="ECO:0000256" key="4">
    <source>
        <dbReference type="ARBA" id="ARBA00022827"/>
    </source>
</evidence>
<dbReference type="PANTHER" id="PTHR13878">
    <property type="entry name" value="GULONOLACTONE OXIDASE"/>
    <property type="match status" value="1"/>
</dbReference>
<keyword evidence="4" id="KW-0274">FAD</keyword>
<comment type="caution">
    <text evidence="7">The sequence shown here is derived from an EMBL/GenBank/DDBJ whole genome shotgun (WGS) entry which is preliminary data.</text>
</comment>